<evidence type="ECO:0000313" key="1">
    <source>
        <dbReference type="EMBL" id="GAA5197295.1"/>
    </source>
</evidence>
<protein>
    <submittedName>
        <fullName evidence="1">Uncharacterized protein</fullName>
    </submittedName>
</protein>
<evidence type="ECO:0000313" key="2">
    <source>
        <dbReference type="Proteomes" id="UP001500200"/>
    </source>
</evidence>
<proteinExistence type="predicted"/>
<sequence>MRIRVKETLEISGIIWLHGTPNLLTFTCPGCCPARRRAATNPCNGADFDLQAAETGECVSAGPNLQILQLDHFNFT</sequence>
<dbReference type="Proteomes" id="UP001500200">
    <property type="component" value="Unassembled WGS sequence"/>
</dbReference>
<dbReference type="EMBL" id="BAABKK010000023">
    <property type="protein sequence ID" value="GAA5197295.1"/>
    <property type="molecule type" value="Genomic_DNA"/>
</dbReference>
<comment type="caution">
    <text evidence="1">The sequence shown here is derived from an EMBL/GenBank/DDBJ whole genome shotgun (WGS) entry which is preliminary data.</text>
</comment>
<keyword evidence="2" id="KW-1185">Reference proteome</keyword>
<accession>A0ABP9SME8</accession>
<gene>
    <name evidence="1" type="ORF">GCM10023346_31610</name>
</gene>
<reference evidence="2" key="1">
    <citation type="journal article" date="2019" name="Int. J. Syst. Evol. Microbiol.">
        <title>The Global Catalogue of Microorganisms (GCM) 10K type strain sequencing project: providing services to taxonomists for standard genome sequencing and annotation.</title>
        <authorList>
            <consortium name="The Broad Institute Genomics Platform"/>
            <consortium name="The Broad Institute Genome Sequencing Center for Infectious Disease"/>
            <person name="Wu L."/>
            <person name="Ma J."/>
        </authorList>
    </citation>
    <scope>NUCLEOTIDE SEQUENCE [LARGE SCALE GENOMIC DNA]</scope>
    <source>
        <strain evidence="2">JCM 18514</strain>
    </source>
</reference>
<organism evidence="1 2">
    <name type="scientific">Arthrobacter gyeryongensis</name>
    <dbReference type="NCBI Taxonomy" id="1650592"/>
    <lineage>
        <taxon>Bacteria</taxon>
        <taxon>Bacillati</taxon>
        <taxon>Actinomycetota</taxon>
        <taxon>Actinomycetes</taxon>
        <taxon>Micrococcales</taxon>
        <taxon>Micrococcaceae</taxon>
        <taxon>Arthrobacter</taxon>
    </lineage>
</organism>
<name>A0ABP9SME8_9MICC</name>